<evidence type="ECO:0000259" key="12">
    <source>
        <dbReference type="Pfam" id="PF16916"/>
    </source>
</evidence>
<evidence type="ECO:0000256" key="10">
    <source>
        <dbReference type="SAM" id="Phobius"/>
    </source>
</evidence>
<proteinExistence type="inferred from homology"/>
<evidence type="ECO:0000256" key="1">
    <source>
        <dbReference type="ARBA" id="ARBA00004141"/>
    </source>
</evidence>
<protein>
    <recommendedName>
        <fullName evidence="14">Cation efflux protein cytoplasmic domain-containing protein</fullName>
    </recommendedName>
</protein>
<dbReference type="PANTHER" id="PTHR11562">
    <property type="entry name" value="CATION EFFLUX PROTEIN/ ZINC TRANSPORTER"/>
    <property type="match status" value="1"/>
</dbReference>
<evidence type="ECO:0000256" key="5">
    <source>
        <dbReference type="ARBA" id="ARBA00022906"/>
    </source>
</evidence>
<accession>A0A7S3V097</accession>
<evidence type="ECO:0000256" key="4">
    <source>
        <dbReference type="ARBA" id="ARBA00022692"/>
    </source>
</evidence>
<evidence type="ECO:0000313" key="13">
    <source>
        <dbReference type="EMBL" id="CAE0443518.1"/>
    </source>
</evidence>
<evidence type="ECO:0000256" key="8">
    <source>
        <dbReference type="ARBA" id="ARBA00023136"/>
    </source>
</evidence>
<feature type="transmembrane region" description="Helical" evidence="10">
    <location>
        <begin position="144"/>
        <end position="163"/>
    </location>
</feature>
<dbReference type="Pfam" id="PF16916">
    <property type="entry name" value="ZT_dimer"/>
    <property type="match status" value="1"/>
</dbReference>
<feature type="transmembrane region" description="Helical" evidence="10">
    <location>
        <begin position="103"/>
        <end position="124"/>
    </location>
</feature>
<dbReference type="InterPro" id="IPR058533">
    <property type="entry name" value="Cation_efflux_TM"/>
</dbReference>
<evidence type="ECO:0000256" key="6">
    <source>
        <dbReference type="ARBA" id="ARBA00022989"/>
    </source>
</evidence>
<evidence type="ECO:0000256" key="9">
    <source>
        <dbReference type="SAM" id="MobiDB-lite"/>
    </source>
</evidence>
<feature type="compositionally biased region" description="Basic and acidic residues" evidence="9">
    <location>
        <begin position="172"/>
        <end position="187"/>
    </location>
</feature>
<reference evidence="13" key="1">
    <citation type="submission" date="2021-01" db="EMBL/GenBank/DDBJ databases">
        <authorList>
            <person name="Corre E."/>
            <person name="Pelletier E."/>
            <person name="Niang G."/>
            <person name="Scheremetjew M."/>
            <person name="Finn R."/>
            <person name="Kale V."/>
            <person name="Holt S."/>
            <person name="Cochrane G."/>
            <person name="Meng A."/>
            <person name="Brown T."/>
            <person name="Cohen L."/>
        </authorList>
    </citation>
    <scope>NUCLEOTIDE SEQUENCE</scope>
    <source>
        <strain evidence="13">GSBS06</strain>
    </source>
</reference>
<feature type="domain" description="Cation efflux protein transmembrane" evidence="11">
    <location>
        <begin position="39"/>
        <end position="325"/>
    </location>
</feature>
<dbReference type="InterPro" id="IPR027469">
    <property type="entry name" value="Cation_efflux_TMD_sf"/>
</dbReference>
<dbReference type="SUPFAM" id="SSF161111">
    <property type="entry name" value="Cation efflux protein transmembrane domain-like"/>
    <property type="match status" value="1"/>
</dbReference>
<keyword evidence="3" id="KW-0813">Transport</keyword>
<evidence type="ECO:0000256" key="2">
    <source>
        <dbReference type="ARBA" id="ARBA00008873"/>
    </source>
</evidence>
<name>A0A7S3V097_9STRA</name>
<dbReference type="AlphaFoldDB" id="A0A7S3V097"/>
<keyword evidence="5" id="KW-0864">Zinc transport</keyword>
<dbReference type="InterPro" id="IPR027470">
    <property type="entry name" value="Cation_efflux_CTD"/>
</dbReference>
<dbReference type="GO" id="GO:0005886">
    <property type="term" value="C:plasma membrane"/>
    <property type="evidence" value="ECO:0007669"/>
    <property type="project" value="TreeGrafter"/>
</dbReference>
<dbReference type="PANTHER" id="PTHR11562:SF17">
    <property type="entry name" value="RE54080P-RELATED"/>
    <property type="match status" value="1"/>
</dbReference>
<evidence type="ECO:0008006" key="14">
    <source>
        <dbReference type="Google" id="ProtNLM"/>
    </source>
</evidence>
<gene>
    <name evidence="13" type="ORF">ASTO00021_LOCUS13596</name>
</gene>
<sequence length="444" mass="48770">MIQPKESTQLLSPSARAVRNKIAESRRQVKEARSKLLKASILCIFFMIIEVVGGYMAGSLAIMTDAAHLLSDVAGFLISLVALMLSDLSATKNLSFGFRRAEVLGALLSVALIWVLTGVLLYEAFLRSRNILYHSRDTYVDGKIMSITAVVGLVCNLIMLNILGHNHSHSHGGVDHGHSHDHSHENQGESAESLLEKQHFIKSSNNDSNNHGHSHSHSTSKEHGHSHGSNGHNNGDYGAVELESVSLDSDHSQEKNINVQAAYAHALGDLLQSIGVCIAGALIWRYPGPKYPMVQLADPIATFLFSVLVIGSTQQVLRSSISILMQSVPEGIDPIELCNGLEKIEGVTGIHHLHIWSITQGEPSLSVHVQVFKPEHMNPVLKRVQHFLRKRKFHHSTVQVEVIGEEICSEDECQGEEDCDGYALKMADAGTCHTYFTNEVKHSF</sequence>
<keyword evidence="5" id="KW-0862">Zinc</keyword>
<organism evidence="13">
    <name type="scientific">Aplanochytrium stocchinoi</name>
    <dbReference type="NCBI Taxonomy" id="215587"/>
    <lineage>
        <taxon>Eukaryota</taxon>
        <taxon>Sar</taxon>
        <taxon>Stramenopiles</taxon>
        <taxon>Bigyra</taxon>
        <taxon>Labyrinthulomycetes</taxon>
        <taxon>Thraustochytrida</taxon>
        <taxon>Thraustochytriidae</taxon>
        <taxon>Aplanochytrium</taxon>
    </lineage>
</organism>
<keyword evidence="4 10" id="KW-0812">Transmembrane</keyword>
<dbReference type="InterPro" id="IPR050681">
    <property type="entry name" value="CDF/SLC30A"/>
</dbReference>
<feature type="transmembrane region" description="Helical" evidence="10">
    <location>
        <begin position="36"/>
        <end position="57"/>
    </location>
</feature>
<feature type="transmembrane region" description="Helical" evidence="10">
    <location>
        <begin position="69"/>
        <end position="91"/>
    </location>
</feature>
<comment type="similarity">
    <text evidence="2">Belongs to the cation diffusion facilitator (CDF) transporter (TC 2.A.4) family. SLC30A subfamily.</text>
</comment>
<dbReference type="InterPro" id="IPR002524">
    <property type="entry name" value="Cation_efflux"/>
</dbReference>
<keyword evidence="8 10" id="KW-0472">Membrane</keyword>
<keyword evidence="7" id="KW-0406">Ion transport</keyword>
<feature type="region of interest" description="Disordered" evidence="9">
    <location>
        <begin position="170"/>
        <end position="238"/>
    </location>
</feature>
<dbReference type="GO" id="GO:0005385">
    <property type="term" value="F:zinc ion transmembrane transporter activity"/>
    <property type="evidence" value="ECO:0007669"/>
    <property type="project" value="TreeGrafter"/>
</dbReference>
<dbReference type="Pfam" id="PF01545">
    <property type="entry name" value="Cation_efflux"/>
    <property type="match status" value="1"/>
</dbReference>
<dbReference type="NCBIfam" id="TIGR01297">
    <property type="entry name" value="CDF"/>
    <property type="match status" value="1"/>
</dbReference>
<evidence type="ECO:0000256" key="7">
    <source>
        <dbReference type="ARBA" id="ARBA00023065"/>
    </source>
</evidence>
<evidence type="ECO:0000256" key="3">
    <source>
        <dbReference type="ARBA" id="ARBA00022448"/>
    </source>
</evidence>
<evidence type="ECO:0000259" key="11">
    <source>
        <dbReference type="Pfam" id="PF01545"/>
    </source>
</evidence>
<feature type="transmembrane region" description="Helical" evidence="10">
    <location>
        <begin position="262"/>
        <end position="284"/>
    </location>
</feature>
<feature type="transmembrane region" description="Helical" evidence="10">
    <location>
        <begin position="296"/>
        <end position="317"/>
    </location>
</feature>
<feature type="domain" description="Cation efflux protein cytoplasmic" evidence="12">
    <location>
        <begin position="336"/>
        <end position="401"/>
    </location>
</feature>
<dbReference type="EMBL" id="HBIN01017822">
    <property type="protein sequence ID" value="CAE0443518.1"/>
    <property type="molecule type" value="Transcribed_RNA"/>
</dbReference>
<comment type="subcellular location">
    <subcellularLocation>
        <location evidence="1">Membrane</location>
        <topology evidence="1">Multi-pass membrane protein</topology>
    </subcellularLocation>
</comment>
<keyword evidence="6 10" id="KW-1133">Transmembrane helix</keyword>
<dbReference type="Gene3D" id="1.20.1510.10">
    <property type="entry name" value="Cation efflux protein transmembrane domain"/>
    <property type="match status" value="1"/>
</dbReference>